<dbReference type="EMBL" id="LUFC02000152">
    <property type="protein sequence ID" value="KAF4501072.1"/>
    <property type="molecule type" value="Genomic_DNA"/>
</dbReference>
<proteinExistence type="predicted"/>
<protein>
    <submittedName>
        <fullName evidence="2">Ferric-chelate reductase (Fre2)</fullName>
    </submittedName>
</protein>
<keyword evidence="1" id="KW-0732">Signal</keyword>
<evidence type="ECO:0000313" key="3">
    <source>
        <dbReference type="Proteomes" id="UP000737391"/>
    </source>
</evidence>
<accession>A0A9P5BF32</accession>
<reference evidence="2" key="1">
    <citation type="submission" date="2020-01" db="EMBL/GenBank/DDBJ databases">
        <title>Identification and distribution of gene clusters putatively required for synthesis of sphingolipid metabolism inhibitors in phylogenetically diverse species of the filamentous fungus Fusarium.</title>
        <authorList>
            <person name="Kim H.-S."/>
            <person name="Busman M."/>
            <person name="Brown D.W."/>
            <person name="Divon H."/>
            <person name="Uhlig S."/>
            <person name="Proctor R.H."/>
        </authorList>
    </citation>
    <scope>NUCLEOTIDE SEQUENCE</scope>
    <source>
        <strain evidence="2">NRRL 31653</strain>
    </source>
</reference>
<name>A0A9P5BF32_9HYPO</name>
<evidence type="ECO:0000256" key="1">
    <source>
        <dbReference type="SAM" id="SignalP"/>
    </source>
</evidence>
<sequence>MQLASTLTVLASACGLSAAGPVPVSRSGLAGIDGFLFYDPYCGHGCFRTFAPYTLDCSTHISAGGHTTATETARQLAICRAKNVPFPSSVAYCMHSFCPEDVLASTRERLWETSHAGDVSVRPLWTYGEILTKITDRDLPLLSQHG</sequence>
<dbReference type="Proteomes" id="UP000737391">
    <property type="component" value="Unassembled WGS sequence"/>
</dbReference>
<dbReference type="OrthoDB" id="167398at2759"/>
<gene>
    <name evidence="2" type="ORF">FAGAP_2734</name>
</gene>
<keyword evidence="3" id="KW-1185">Reference proteome</keyword>
<feature type="chain" id="PRO_5040257276" evidence="1">
    <location>
        <begin position="20"/>
        <end position="146"/>
    </location>
</feature>
<comment type="caution">
    <text evidence="2">The sequence shown here is derived from an EMBL/GenBank/DDBJ whole genome shotgun (WGS) entry which is preliminary data.</text>
</comment>
<evidence type="ECO:0000313" key="2">
    <source>
        <dbReference type="EMBL" id="KAF4501072.1"/>
    </source>
</evidence>
<feature type="signal peptide" evidence="1">
    <location>
        <begin position="1"/>
        <end position="19"/>
    </location>
</feature>
<dbReference type="AlphaFoldDB" id="A0A9P5BF32"/>
<organism evidence="2 3">
    <name type="scientific">Fusarium agapanthi</name>
    <dbReference type="NCBI Taxonomy" id="1803897"/>
    <lineage>
        <taxon>Eukaryota</taxon>
        <taxon>Fungi</taxon>
        <taxon>Dikarya</taxon>
        <taxon>Ascomycota</taxon>
        <taxon>Pezizomycotina</taxon>
        <taxon>Sordariomycetes</taxon>
        <taxon>Hypocreomycetidae</taxon>
        <taxon>Hypocreales</taxon>
        <taxon>Nectriaceae</taxon>
        <taxon>Fusarium</taxon>
        <taxon>Fusarium fujikuroi species complex</taxon>
    </lineage>
</organism>